<dbReference type="CDD" id="cd21618">
    <property type="entry name" value="RRM_AtNSRA_like"/>
    <property type="match status" value="1"/>
</dbReference>
<dbReference type="SMART" id="SM00360">
    <property type="entry name" value="RRM"/>
    <property type="match status" value="1"/>
</dbReference>
<dbReference type="Pfam" id="PF00076">
    <property type="entry name" value="RRM_1"/>
    <property type="match status" value="1"/>
</dbReference>
<feature type="region of interest" description="Disordered" evidence="3">
    <location>
        <begin position="77"/>
        <end position="103"/>
    </location>
</feature>
<accession>A0A843V4F7</accession>
<name>A0A843V4F7_COLES</name>
<dbReference type="PROSITE" id="PS50102">
    <property type="entry name" value="RRM"/>
    <property type="match status" value="1"/>
</dbReference>
<reference evidence="5" key="1">
    <citation type="submission" date="2017-07" db="EMBL/GenBank/DDBJ databases">
        <title>Taro Niue Genome Assembly and Annotation.</title>
        <authorList>
            <person name="Atibalentja N."/>
            <person name="Keating K."/>
            <person name="Fields C.J."/>
        </authorList>
    </citation>
    <scope>NUCLEOTIDE SEQUENCE</scope>
    <source>
        <strain evidence="5">Niue_2</strain>
        <tissue evidence="5">Leaf</tissue>
    </source>
</reference>
<dbReference type="InterPro" id="IPR000504">
    <property type="entry name" value="RRM_dom"/>
</dbReference>
<keyword evidence="1 2" id="KW-0694">RNA-binding</keyword>
<evidence type="ECO:0000256" key="2">
    <source>
        <dbReference type="PROSITE-ProRule" id="PRU00176"/>
    </source>
</evidence>
<sequence length="375" mass="41025">MKSQLVGVFPCAWPPPPRSKLYEDAVHEPQMSSYTPKESHTMERGLRQRRHHTKGRKHAEKSTTTRVNTLHHKALKTSHYHTSQAPPRRKTHRGVGGGEESPDFPINRIQSGLTAVSLGSAACDLCAGVVTSICFLFSQSALVAASSFPASLCSIVALPLTQRETTTMADPFWGYPAGRDPRAAFPGYVPSENPGLASHGFYGNIELHGAASDHLQRDAIGNPARSVVGGFPGANIRAFTPLEDPALVRHDSALDVKSSIAVVEPSSALEKDEGLPKEWPGILFVDGIPTDCTRREAAHLFRPFIGFKDIKVFHKEPRRSGDKARVLCFVEFTDANCASTAMEALQGYKFDDKKPDAPVLRIQFAQFPFHPPARN</sequence>
<dbReference type="GO" id="GO:0003723">
    <property type="term" value="F:RNA binding"/>
    <property type="evidence" value="ECO:0007669"/>
    <property type="project" value="UniProtKB-UniRule"/>
</dbReference>
<dbReference type="InterPro" id="IPR012677">
    <property type="entry name" value="Nucleotide-bd_a/b_plait_sf"/>
</dbReference>
<dbReference type="AlphaFoldDB" id="A0A843V4F7"/>
<feature type="compositionally biased region" description="Basic residues" evidence="3">
    <location>
        <begin position="47"/>
        <end position="59"/>
    </location>
</feature>
<dbReference type="InterPro" id="IPR035979">
    <property type="entry name" value="RBD_domain_sf"/>
</dbReference>
<comment type="caution">
    <text evidence="5">The sequence shown here is derived from an EMBL/GenBank/DDBJ whole genome shotgun (WGS) entry which is preliminary data.</text>
</comment>
<dbReference type="PANTHER" id="PTHR10501">
    <property type="entry name" value="U1 SMALL NUCLEAR RIBONUCLEOPROTEIN A/U2 SMALL NUCLEAR RIBONUCLEOPROTEIN B"/>
    <property type="match status" value="1"/>
</dbReference>
<feature type="compositionally biased region" description="Basic and acidic residues" evidence="3">
    <location>
        <begin position="37"/>
        <end position="46"/>
    </location>
</feature>
<feature type="domain" description="RRM" evidence="4">
    <location>
        <begin position="281"/>
        <end position="367"/>
    </location>
</feature>
<dbReference type="Proteomes" id="UP000652761">
    <property type="component" value="Unassembled WGS sequence"/>
</dbReference>
<feature type="region of interest" description="Disordered" evidence="3">
    <location>
        <begin position="30"/>
        <end position="65"/>
    </location>
</feature>
<dbReference type="EMBL" id="NMUH01001527">
    <property type="protein sequence ID" value="MQL93182.1"/>
    <property type="molecule type" value="Genomic_DNA"/>
</dbReference>
<evidence type="ECO:0000313" key="5">
    <source>
        <dbReference type="EMBL" id="MQL93182.1"/>
    </source>
</evidence>
<keyword evidence="6" id="KW-1185">Reference proteome</keyword>
<dbReference type="OrthoDB" id="431169at2759"/>
<evidence type="ECO:0000256" key="1">
    <source>
        <dbReference type="ARBA" id="ARBA00022884"/>
    </source>
</evidence>
<protein>
    <recommendedName>
        <fullName evidence="4">RRM domain-containing protein</fullName>
    </recommendedName>
</protein>
<evidence type="ECO:0000313" key="6">
    <source>
        <dbReference type="Proteomes" id="UP000652761"/>
    </source>
</evidence>
<dbReference type="SUPFAM" id="SSF54928">
    <property type="entry name" value="RNA-binding domain, RBD"/>
    <property type="match status" value="1"/>
</dbReference>
<evidence type="ECO:0000256" key="3">
    <source>
        <dbReference type="SAM" id="MobiDB-lite"/>
    </source>
</evidence>
<proteinExistence type="predicted"/>
<organism evidence="5 6">
    <name type="scientific">Colocasia esculenta</name>
    <name type="common">Wild taro</name>
    <name type="synonym">Arum esculentum</name>
    <dbReference type="NCBI Taxonomy" id="4460"/>
    <lineage>
        <taxon>Eukaryota</taxon>
        <taxon>Viridiplantae</taxon>
        <taxon>Streptophyta</taxon>
        <taxon>Embryophyta</taxon>
        <taxon>Tracheophyta</taxon>
        <taxon>Spermatophyta</taxon>
        <taxon>Magnoliopsida</taxon>
        <taxon>Liliopsida</taxon>
        <taxon>Araceae</taxon>
        <taxon>Aroideae</taxon>
        <taxon>Colocasieae</taxon>
        <taxon>Colocasia</taxon>
    </lineage>
</organism>
<dbReference type="Gene3D" id="3.30.70.330">
    <property type="match status" value="1"/>
</dbReference>
<evidence type="ECO:0000259" key="4">
    <source>
        <dbReference type="PROSITE" id="PS50102"/>
    </source>
</evidence>
<gene>
    <name evidence="5" type="ORF">Taro_025821</name>
</gene>